<sequence length="282" mass="32058">MSVYKNTSFVLPLQKKSTKRALLTIKSPAKEIESTNRGILSVIIYLCSPKKISISNMKKIWILAVLTICSVATQAQEVFINADLVSSYIWRGMKNGNASVQPTLGVEWKGWTLSAWGSTEFRNENNEIDLTLEYEYKNLQLCLNNYFYQSEDEPFKYFHYTPRTTGHTFEAGAVYTVSERFPLSIGWYTTFAGNDYRENEERAWSSYCEFSYPFTVKGVDLAVEAGFTPWEGEYADKLNVVNVGLSATKTLNISSGFTPAIFGKLIANPYENRFYFVFGISL</sequence>
<protein>
    <recommendedName>
        <fullName evidence="3">MetA-pathway of phenol degradation</fullName>
    </recommendedName>
</protein>
<dbReference type="InterPro" id="IPR025737">
    <property type="entry name" value="FApF"/>
</dbReference>
<dbReference type="Pfam" id="PF13557">
    <property type="entry name" value="Phenol_MetA_deg"/>
    <property type="match status" value="1"/>
</dbReference>
<gene>
    <name evidence="1" type="ORF">HMPREF1056_03954</name>
</gene>
<dbReference type="Proteomes" id="UP000003879">
    <property type="component" value="Unassembled WGS sequence"/>
</dbReference>
<comment type="caution">
    <text evidence="1">The sequence shown here is derived from an EMBL/GenBank/DDBJ whole genome shotgun (WGS) entry which is preliminary data.</text>
</comment>
<name>A0A0E2AL63_BACFG</name>
<reference evidence="1 2" key="1">
    <citation type="submission" date="2012-02" db="EMBL/GenBank/DDBJ databases">
        <title>The Genome Sequence of Bacteroides fragilis CL07T12C05.</title>
        <authorList>
            <consortium name="The Broad Institute Genome Sequencing Platform"/>
            <person name="Earl A."/>
            <person name="Ward D."/>
            <person name="Feldgarden M."/>
            <person name="Gevers D."/>
            <person name="Zitomersky N.L."/>
            <person name="Coyne M.J."/>
            <person name="Comstock L.E."/>
            <person name="Young S.K."/>
            <person name="Zeng Q."/>
            <person name="Gargeya S."/>
            <person name="Fitzgerald M."/>
            <person name="Haas B."/>
            <person name="Abouelleil A."/>
            <person name="Alvarado L."/>
            <person name="Arachchi H.M."/>
            <person name="Berlin A."/>
            <person name="Chapman S.B."/>
            <person name="Gearin G."/>
            <person name="Goldberg J."/>
            <person name="Griggs A."/>
            <person name="Gujja S."/>
            <person name="Hansen M."/>
            <person name="Heiman D."/>
            <person name="Howarth C."/>
            <person name="Larimer J."/>
            <person name="Lui A."/>
            <person name="MacDonald P.J.P."/>
            <person name="McCowen C."/>
            <person name="Montmayeur A."/>
            <person name="Murphy C."/>
            <person name="Neiman D."/>
            <person name="Pearson M."/>
            <person name="Priest M."/>
            <person name="Roberts A."/>
            <person name="Saif S."/>
            <person name="Shea T."/>
            <person name="Sisk P."/>
            <person name="Stolte C."/>
            <person name="Sykes S."/>
            <person name="Wortman J."/>
            <person name="Nusbaum C."/>
            <person name="Birren B."/>
        </authorList>
    </citation>
    <scope>NUCLEOTIDE SEQUENCE [LARGE SCALE GENOMIC DNA]</scope>
    <source>
        <strain evidence="1 2">CL07T12C05</strain>
    </source>
</reference>
<organism evidence="1 2">
    <name type="scientific">Bacteroides fragilis CL07T12C05</name>
    <dbReference type="NCBI Taxonomy" id="997883"/>
    <lineage>
        <taxon>Bacteria</taxon>
        <taxon>Pseudomonadati</taxon>
        <taxon>Bacteroidota</taxon>
        <taxon>Bacteroidia</taxon>
        <taxon>Bacteroidales</taxon>
        <taxon>Bacteroidaceae</taxon>
        <taxon>Bacteroides</taxon>
    </lineage>
</organism>
<evidence type="ECO:0000313" key="1">
    <source>
        <dbReference type="EMBL" id="EIY91171.1"/>
    </source>
</evidence>
<dbReference type="AlphaFoldDB" id="A0A0E2AL63"/>
<evidence type="ECO:0008006" key="3">
    <source>
        <dbReference type="Google" id="ProtNLM"/>
    </source>
</evidence>
<accession>A0A0E2AL63</accession>
<dbReference type="PATRIC" id="fig|997883.3.peg.4185"/>
<dbReference type="EMBL" id="AGXN01000022">
    <property type="protein sequence ID" value="EIY91171.1"/>
    <property type="molecule type" value="Genomic_DNA"/>
</dbReference>
<proteinExistence type="predicted"/>
<evidence type="ECO:0000313" key="2">
    <source>
        <dbReference type="Proteomes" id="UP000003879"/>
    </source>
</evidence>
<dbReference type="HOGENOM" id="CLU_082062_0_0_10"/>